<dbReference type="AlphaFoldDB" id="A0A484CUX1"/>
<dbReference type="PANTHER" id="PTHR12420:SF4">
    <property type="entry name" value="PHD FINGER PROTEIN 11"/>
    <property type="match status" value="1"/>
</dbReference>
<dbReference type="InterPro" id="IPR051188">
    <property type="entry name" value="PHD-type_Zinc_Finger"/>
</dbReference>
<accession>A0A484CUX1</accession>
<feature type="region of interest" description="Disordered" evidence="7">
    <location>
        <begin position="190"/>
        <end position="255"/>
    </location>
</feature>
<name>A0A484CUX1_PERFV</name>
<evidence type="ECO:0000313" key="9">
    <source>
        <dbReference type="EMBL" id="TDH06768.1"/>
    </source>
</evidence>
<sequence>MGDGDKVCCVLCQRSEETEITGPLSTNDEVTAHQNCLLFSSGLYCRNSPQFDDLFGFSVEDVLSEVKRGSKLICSLCKLKGATAGCEVRRCKKSYHYPCAVKDHAEIVEDADRGEYGLYCLNHCPQTQENNGSINGSPSSSTKSRTSKSSSEAGSSKKYCLACKKVEGNISLESSYSSVVMLYCDKHAPASHRRNTSGGSTAAGQPSVYSSDSNSSSSAARSSSKRRLNSTNKQEETPSKRKSKGCKRIVSDDSNSVDNVLDSEMAIFAPLEMDLDESANSVPEPQLIRKDTESPIGSTSGNHLEEENKYDNKEEDETFIHSDAESESLLLPVSRPCLVTASTQTASTLLPAVLLKTEAQKEDEEPSTYSTSFWKNCNVAGCTQAIFTGFINEMNDISSRIQADQATQEDCDIALTVMMASRKLAELVAKQKDELERKQKELQKAAAAMEEAASALRR</sequence>
<dbReference type="GO" id="GO:0005634">
    <property type="term" value="C:nucleus"/>
    <property type="evidence" value="ECO:0007669"/>
    <property type="project" value="UniProtKB-SubCell"/>
</dbReference>
<dbReference type="PANTHER" id="PTHR12420">
    <property type="entry name" value="PHD FINGER PROTEIN"/>
    <property type="match status" value="1"/>
</dbReference>
<evidence type="ECO:0000256" key="2">
    <source>
        <dbReference type="ARBA" id="ARBA00022723"/>
    </source>
</evidence>
<feature type="coiled-coil region" evidence="6">
    <location>
        <begin position="421"/>
        <end position="455"/>
    </location>
</feature>
<reference evidence="9 10" key="1">
    <citation type="submission" date="2019-01" db="EMBL/GenBank/DDBJ databases">
        <title>A chromosome-scale genome assembly of the yellow perch, Perca flavescens.</title>
        <authorList>
            <person name="Feron R."/>
            <person name="Morvezen R."/>
            <person name="Bestin A."/>
            <person name="Haffray P."/>
            <person name="Klopp C."/>
            <person name="Zahm M."/>
            <person name="Cabau C."/>
            <person name="Roques C."/>
            <person name="Donnadieu C."/>
            <person name="Bouchez O."/>
            <person name="Christie M."/>
            <person name="Larson W."/>
            <person name="Guiguen Y."/>
        </authorList>
    </citation>
    <scope>NUCLEOTIDE SEQUENCE [LARGE SCALE GENOMIC DNA]</scope>
    <source>
        <strain evidence="9">YP-PL-M2</strain>
        <tissue evidence="9">Blood</tissue>
    </source>
</reference>
<evidence type="ECO:0000256" key="5">
    <source>
        <dbReference type="ARBA" id="ARBA00023242"/>
    </source>
</evidence>
<dbReference type="Proteomes" id="UP000295070">
    <property type="component" value="Chromosome 11"/>
</dbReference>
<keyword evidence="10" id="KW-1185">Reference proteome</keyword>
<keyword evidence="4" id="KW-0862">Zinc</keyword>
<feature type="domain" description="PHD-type" evidence="8">
    <location>
        <begin position="6"/>
        <end position="124"/>
    </location>
</feature>
<keyword evidence="6" id="KW-0175">Coiled coil</keyword>
<dbReference type="InterPro" id="IPR034732">
    <property type="entry name" value="EPHD"/>
</dbReference>
<feature type="region of interest" description="Disordered" evidence="7">
    <location>
        <begin position="278"/>
        <end position="311"/>
    </location>
</feature>
<dbReference type="PROSITE" id="PS51805">
    <property type="entry name" value="EPHD"/>
    <property type="match status" value="1"/>
</dbReference>
<comment type="subcellular location">
    <subcellularLocation>
        <location evidence="1">Nucleus</location>
    </subcellularLocation>
</comment>
<dbReference type="Gene3D" id="3.30.40.10">
    <property type="entry name" value="Zinc/RING finger domain, C3HC4 (zinc finger)"/>
    <property type="match status" value="1"/>
</dbReference>
<keyword evidence="5" id="KW-0539">Nucleus</keyword>
<dbReference type="Pfam" id="PF13771">
    <property type="entry name" value="zf-HC5HC2H"/>
    <property type="match status" value="1"/>
</dbReference>
<evidence type="ECO:0000256" key="4">
    <source>
        <dbReference type="ARBA" id="ARBA00022833"/>
    </source>
</evidence>
<protein>
    <recommendedName>
        <fullName evidence="8">PHD-type domain-containing protein</fullName>
    </recommendedName>
</protein>
<proteinExistence type="predicted"/>
<evidence type="ECO:0000256" key="7">
    <source>
        <dbReference type="SAM" id="MobiDB-lite"/>
    </source>
</evidence>
<dbReference type="EMBL" id="SCKG01000011">
    <property type="protein sequence ID" value="TDH06768.1"/>
    <property type="molecule type" value="Genomic_DNA"/>
</dbReference>
<comment type="caution">
    <text evidence="9">The sequence shown here is derived from an EMBL/GenBank/DDBJ whole genome shotgun (WGS) entry which is preliminary data.</text>
</comment>
<evidence type="ECO:0000256" key="6">
    <source>
        <dbReference type="SAM" id="Coils"/>
    </source>
</evidence>
<feature type="compositionally biased region" description="Low complexity" evidence="7">
    <location>
        <begin position="207"/>
        <end position="222"/>
    </location>
</feature>
<evidence type="ECO:0000256" key="1">
    <source>
        <dbReference type="ARBA" id="ARBA00004123"/>
    </source>
</evidence>
<dbReference type="SMART" id="SM00249">
    <property type="entry name" value="PHD"/>
    <property type="match status" value="1"/>
</dbReference>
<keyword evidence="3" id="KW-0863">Zinc-finger</keyword>
<dbReference type="GO" id="GO:0008270">
    <property type="term" value="F:zinc ion binding"/>
    <property type="evidence" value="ECO:0007669"/>
    <property type="project" value="UniProtKB-KW"/>
</dbReference>
<dbReference type="InterPro" id="IPR001965">
    <property type="entry name" value="Znf_PHD"/>
</dbReference>
<evidence type="ECO:0000313" key="10">
    <source>
        <dbReference type="Proteomes" id="UP000295070"/>
    </source>
</evidence>
<evidence type="ECO:0000259" key="8">
    <source>
        <dbReference type="PROSITE" id="PS51805"/>
    </source>
</evidence>
<evidence type="ECO:0000256" key="3">
    <source>
        <dbReference type="ARBA" id="ARBA00022771"/>
    </source>
</evidence>
<dbReference type="STRING" id="8167.A0A484CUX1"/>
<keyword evidence="2" id="KW-0479">Metal-binding</keyword>
<dbReference type="InterPro" id="IPR013083">
    <property type="entry name" value="Znf_RING/FYVE/PHD"/>
</dbReference>
<gene>
    <name evidence="9" type="ORF">EPR50_G00116370</name>
</gene>
<feature type="region of interest" description="Disordered" evidence="7">
    <location>
        <begin position="131"/>
        <end position="153"/>
    </location>
</feature>
<organism evidence="9 10">
    <name type="scientific">Perca flavescens</name>
    <name type="common">American yellow perch</name>
    <name type="synonym">Morone flavescens</name>
    <dbReference type="NCBI Taxonomy" id="8167"/>
    <lineage>
        <taxon>Eukaryota</taxon>
        <taxon>Metazoa</taxon>
        <taxon>Chordata</taxon>
        <taxon>Craniata</taxon>
        <taxon>Vertebrata</taxon>
        <taxon>Euteleostomi</taxon>
        <taxon>Actinopterygii</taxon>
        <taxon>Neopterygii</taxon>
        <taxon>Teleostei</taxon>
        <taxon>Neoteleostei</taxon>
        <taxon>Acanthomorphata</taxon>
        <taxon>Eupercaria</taxon>
        <taxon>Perciformes</taxon>
        <taxon>Percoidei</taxon>
        <taxon>Percidae</taxon>
        <taxon>Percinae</taxon>
        <taxon>Perca</taxon>
    </lineage>
</organism>